<comment type="caution">
    <text evidence="5">The sequence shown here is derived from an EMBL/GenBank/DDBJ whole genome shotgun (WGS) entry which is preliminary data.</text>
</comment>
<evidence type="ECO:0000259" key="4">
    <source>
        <dbReference type="PROSITE" id="PS00662"/>
    </source>
</evidence>
<dbReference type="InterPro" id="IPR037257">
    <property type="entry name" value="T2SS_E_N_sf"/>
</dbReference>
<dbReference type="SUPFAM" id="SSF160246">
    <property type="entry name" value="EspE N-terminal domain-like"/>
    <property type="match status" value="1"/>
</dbReference>
<dbReference type="SMART" id="SM00382">
    <property type="entry name" value="AAA"/>
    <property type="match status" value="1"/>
</dbReference>
<dbReference type="CDD" id="cd01129">
    <property type="entry name" value="PulE-GspE-like"/>
    <property type="match status" value="1"/>
</dbReference>
<gene>
    <name evidence="5" type="ORF">A3A44_00250</name>
</gene>
<evidence type="ECO:0000256" key="2">
    <source>
        <dbReference type="ARBA" id="ARBA00022741"/>
    </source>
</evidence>
<name>A0A1G2LA28_9BACT</name>
<dbReference type="Pfam" id="PF05157">
    <property type="entry name" value="MshEN"/>
    <property type="match status" value="1"/>
</dbReference>
<dbReference type="SUPFAM" id="SSF52540">
    <property type="entry name" value="P-loop containing nucleoside triphosphate hydrolases"/>
    <property type="match status" value="1"/>
</dbReference>
<dbReference type="AlphaFoldDB" id="A0A1G2LA28"/>
<dbReference type="Proteomes" id="UP000178977">
    <property type="component" value="Unassembled WGS sequence"/>
</dbReference>
<dbReference type="Gene3D" id="3.40.50.300">
    <property type="entry name" value="P-loop containing nucleotide triphosphate hydrolases"/>
    <property type="match status" value="1"/>
</dbReference>
<dbReference type="PANTHER" id="PTHR30258">
    <property type="entry name" value="TYPE II SECRETION SYSTEM PROTEIN GSPE-RELATED"/>
    <property type="match status" value="1"/>
</dbReference>
<dbReference type="EMBL" id="MHQT01000041">
    <property type="protein sequence ID" value="OHA08420.1"/>
    <property type="molecule type" value="Genomic_DNA"/>
</dbReference>
<dbReference type="Gene3D" id="3.30.300.160">
    <property type="entry name" value="Type II secretion system, protein E, N-terminal domain"/>
    <property type="match status" value="1"/>
</dbReference>
<dbReference type="GO" id="GO:0005886">
    <property type="term" value="C:plasma membrane"/>
    <property type="evidence" value="ECO:0007669"/>
    <property type="project" value="TreeGrafter"/>
</dbReference>
<proteinExistence type="inferred from homology"/>
<dbReference type="InterPro" id="IPR001482">
    <property type="entry name" value="T2SS/T4SS_dom"/>
</dbReference>
<evidence type="ECO:0000313" key="6">
    <source>
        <dbReference type="Proteomes" id="UP000178977"/>
    </source>
</evidence>
<comment type="similarity">
    <text evidence="1">Belongs to the GSP E family.</text>
</comment>
<sequence length="574" mass="63093">MAQHVTDILALKGLLTAAQVHEARERARNERKNLDDVLYGLGISERDLVLAKSQALAIPVRSLGGERVSFDVLKNIPEDSARFYQVAPLAERNGMLEVGMVNPDDVNAQEALKFIASRLNVPFKVFLITPTDLKQVLGDYQGLGGEVTRALSEFEQELSDESVKIGLPEASEPASDLTEEAPITKMVAVILRHAVEGRASDIHIEPGRDKLRVRFRVDGILYTSLLLPVGVANAVVSRIKIMSNLKIDEMRIPQDGRFHARVLDKEIDVRVATFPTSFGEKVMLRILDPEIGIKTFAELGLAGRNLAALEAAIRKPYGMIVISGPTGAGKSTTLYGILSVLNQESRNIVSLEDPVEYTITGVNQSQVRPEIGYDFANGLRQILRQDPDIIMVGEVRDKETAQLAIHAALTGHLVLTTLHTNNAVGIVPRLIDMGVEPFLLSSTLILGVAQRLARRLCEDSRREIKADPRTRKIIEDEIAAMPAGTRSDAEALWKRGMIHEGVASATCPKGTRGRIGLFEVVEMTADLEKIILEGFSETKIEAESRRQGMVTMRQDGIFKVLDGIIGMRELLEVV</sequence>
<accession>A0A1G2LA28</accession>
<feature type="domain" description="Bacterial type II secretion system protein E" evidence="4">
    <location>
        <begin position="383"/>
        <end position="397"/>
    </location>
</feature>
<keyword evidence="2" id="KW-0547">Nucleotide-binding</keyword>
<evidence type="ECO:0000256" key="1">
    <source>
        <dbReference type="ARBA" id="ARBA00006611"/>
    </source>
</evidence>
<dbReference type="GO" id="GO:0016887">
    <property type="term" value="F:ATP hydrolysis activity"/>
    <property type="evidence" value="ECO:0007669"/>
    <property type="project" value="TreeGrafter"/>
</dbReference>
<keyword evidence="3" id="KW-0067">ATP-binding</keyword>
<dbReference type="STRING" id="1802281.A3A44_00250"/>
<evidence type="ECO:0000256" key="3">
    <source>
        <dbReference type="ARBA" id="ARBA00022840"/>
    </source>
</evidence>
<dbReference type="PANTHER" id="PTHR30258:SF2">
    <property type="entry name" value="COMG OPERON PROTEIN 1"/>
    <property type="match status" value="1"/>
</dbReference>
<dbReference type="Pfam" id="PF00437">
    <property type="entry name" value="T2SSE"/>
    <property type="match status" value="1"/>
</dbReference>
<reference evidence="5 6" key="1">
    <citation type="journal article" date="2016" name="Nat. Commun.">
        <title>Thousands of microbial genomes shed light on interconnected biogeochemical processes in an aquifer system.</title>
        <authorList>
            <person name="Anantharaman K."/>
            <person name="Brown C.T."/>
            <person name="Hug L.A."/>
            <person name="Sharon I."/>
            <person name="Castelle C.J."/>
            <person name="Probst A.J."/>
            <person name="Thomas B.C."/>
            <person name="Singh A."/>
            <person name="Wilkins M.J."/>
            <person name="Karaoz U."/>
            <person name="Brodie E.L."/>
            <person name="Williams K.H."/>
            <person name="Hubbard S.S."/>
            <person name="Banfield J.F."/>
        </authorList>
    </citation>
    <scope>NUCLEOTIDE SEQUENCE [LARGE SCALE GENOMIC DNA]</scope>
</reference>
<protein>
    <recommendedName>
        <fullName evidence="4">Bacterial type II secretion system protein E domain-containing protein</fullName>
    </recommendedName>
</protein>
<organism evidence="5 6">
    <name type="scientific">Candidatus Sungbacteria bacterium RIFCSPLOWO2_01_FULL_60_25</name>
    <dbReference type="NCBI Taxonomy" id="1802281"/>
    <lineage>
        <taxon>Bacteria</taxon>
        <taxon>Candidatus Sungiibacteriota</taxon>
    </lineage>
</organism>
<dbReference type="PROSITE" id="PS00662">
    <property type="entry name" value="T2SP_E"/>
    <property type="match status" value="1"/>
</dbReference>
<dbReference type="InterPro" id="IPR007831">
    <property type="entry name" value="T2SS_GspE_N"/>
</dbReference>
<evidence type="ECO:0000313" key="5">
    <source>
        <dbReference type="EMBL" id="OHA08420.1"/>
    </source>
</evidence>
<dbReference type="GO" id="GO:0005524">
    <property type="term" value="F:ATP binding"/>
    <property type="evidence" value="ECO:0007669"/>
    <property type="project" value="UniProtKB-KW"/>
</dbReference>
<dbReference type="Gene3D" id="3.30.450.90">
    <property type="match status" value="1"/>
</dbReference>
<dbReference type="InterPro" id="IPR003593">
    <property type="entry name" value="AAA+_ATPase"/>
</dbReference>
<dbReference type="InterPro" id="IPR027417">
    <property type="entry name" value="P-loop_NTPase"/>
</dbReference>